<feature type="compositionally biased region" description="Polar residues" evidence="1">
    <location>
        <begin position="170"/>
        <end position="179"/>
    </location>
</feature>
<dbReference type="GeneID" id="104735262"/>
<dbReference type="Proteomes" id="UP000694864">
    <property type="component" value="Chromosome 2"/>
</dbReference>
<keyword evidence="3" id="KW-1185">Reference proteome</keyword>
<dbReference type="InterPro" id="IPR058942">
    <property type="entry name" value="AT3G52170-like"/>
</dbReference>
<reference evidence="3" key="1">
    <citation type="journal article" date="2014" name="Nat. Commun.">
        <title>The emerging biofuel crop Camelina sativa retains a highly undifferentiated hexaploid genome structure.</title>
        <authorList>
            <person name="Kagale S."/>
            <person name="Koh C."/>
            <person name="Nixon J."/>
            <person name="Bollina V."/>
            <person name="Clarke W.E."/>
            <person name="Tuteja R."/>
            <person name="Spillane C."/>
            <person name="Robinson S.J."/>
            <person name="Links M.G."/>
            <person name="Clarke C."/>
            <person name="Higgins E.E."/>
            <person name="Huebert T."/>
            <person name="Sharpe A.G."/>
            <person name="Parkin I.A."/>
        </authorList>
    </citation>
    <scope>NUCLEOTIDE SEQUENCE [LARGE SCALE GENOMIC DNA]</scope>
    <source>
        <strain evidence="3">cv. DH55</strain>
    </source>
</reference>
<evidence type="ECO:0000313" key="3">
    <source>
        <dbReference type="Proteomes" id="UP000694864"/>
    </source>
</evidence>
<feature type="region of interest" description="Disordered" evidence="1">
    <location>
        <begin position="159"/>
        <end position="191"/>
    </location>
</feature>
<organism evidence="3 4">
    <name type="scientific">Camelina sativa</name>
    <name type="common">False flax</name>
    <name type="synonym">Myagrum sativum</name>
    <dbReference type="NCBI Taxonomy" id="90675"/>
    <lineage>
        <taxon>Eukaryota</taxon>
        <taxon>Viridiplantae</taxon>
        <taxon>Streptophyta</taxon>
        <taxon>Embryophyta</taxon>
        <taxon>Tracheophyta</taxon>
        <taxon>Spermatophyta</taxon>
        <taxon>Magnoliopsida</taxon>
        <taxon>eudicotyledons</taxon>
        <taxon>Gunneridae</taxon>
        <taxon>Pentapetalae</taxon>
        <taxon>rosids</taxon>
        <taxon>malvids</taxon>
        <taxon>Brassicales</taxon>
        <taxon>Brassicaceae</taxon>
        <taxon>Camelineae</taxon>
        <taxon>Camelina</taxon>
    </lineage>
</organism>
<dbReference type="InterPro" id="IPR058941">
    <property type="entry name" value="HTH_AT3G52170-like"/>
</dbReference>
<dbReference type="PANTHER" id="PTHR34568:SF4">
    <property type="entry name" value="OS02G0638000 PROTEIN"/>
    <property type="match status" value="1"/>
</dbReference>
<evidence type="ECO:0000259" key="2">
    <source>
        <dbReference type="Pfam" id="PF25896"/>
    </source>
</evidence>
<reference evidence="4" key="2">
    <citation type="submission" date="2025-08" db="UniProtKB">
        <authorList>
            <consortium name="RefSeq"/>
        </authorList>
    </citation>
    <scope>IDENTIFICATION</scope>
    <source>
        <tissue evidence="4">Leaf</tissue>
    </source>
</reference>
<sequence>MLLRQLKQFTLSAARRNGVFGTDVKQLTRFYGSPAVCESLTTTTSKVYKRLSKEDRRVLVESYVNEYRASNAGKFPTLSATLKAVGGSRYILRVILQELKLRPKADVPIVAKALSEVSVSPSVPDGSSSHFSPVVVEPELQAGGLDIEIGSEQRQDIIDSSLSGSDGESNVQGNNNITATDDKRETETSQRIEVEVSLKNSETEEEGNVMHLGNQESISDHLEGAAVSADDESNLQGNNNLVITATEDTKETETSQRMEVGVCLKNSETEEEGNLSHLGNQESKADHLEGAVTADVVPTESRQVSETGADEVKETGAHEVKETGAGEVKEERSSAWSNLLSFAKDFASIWRR</sequence>
<dbReference type="PANTHER" id="PTHR34568">
    <property type="entry name" value="RRM DOMAIN-CONTAINING PROTEIN"/>
    <property type="match status" value="1"/>
</dbReference>
<evidence type="ECO:0000313" key="4">
    <source>
        <dbReference type="RefSeq" id="XP_010453323.1"/>
    </source>
</evidence>
<feature type="compositionally biased region" description="Basic and acidic residues" evidence="1">
    <location>
        <begin position="310"/>
        <end position="333"/>
    </location>
</feature>
<name>A0ABM0VAF6_CAMSA</name>
<feature type="compositionally biased region" description="Basic and acidic residues" evidence="1">
    <location>
        <begin position="180"/>
        <end position="191"/>
    </location>
</feature>
<dbReference type="RefSeq" id="XP_010453323.1">
    <property type="nucleotide sequence ID" value="XM_010455021.2"/>
</dbReference>
<evidence type="ECO:0000256" key="1">
    <source>
        <dbReference type="SAM" id="MobiDB-lite"/>
    </source>
</evidence>
<feature type="domain" description="AT3G52170-like helix-turn-helix" evidence="2">
    <location>
        <begin position="52"/>
        <end position="100"/>
    </location>
</feature>
<feature type="compositionally biased region" description="Low complexity" evidence="1">
    <location>
        <begin position="159"/>
        <end position="169"/>
    </location>
</feature>
<dbReference type="Pfam" id="PF25896">
    <property type="entry name" value="HTH_AT3G52170"/>
    <property type="match status" value="1"/>
</dbReference>
<accession>A0ABM0VAF6</accession>
<protein>
    <submittedName>
        <fullName evidence="4">Uncharacterized protein LOC104735262</fullName>
    </submittedName>
</protein>
<proteinExistence type="predicted"/>
<gene>
    <name evidence="4" type="primary">LOC104735262</name>
</gene>
<feature type="region of interest" description="Disordered" evidence="1">
    <location>
        <begin position="298"/>
        <end position="333"/>
    </location>
</feature>